<keyword evidence="1" id="KW-0812">Transmembrane</keyword>
<feature type="transmembrane region" description="Helical" evidence="1">
    <location>
        <begin position="129"/>
        <end position="150"/>
    </location>
</feature>
<feature type="transmembrane region" description="Helical" evidence="1">
    <location>
        <begin position="429"/>
        <end position="454"/>
    </location>
</feature>
<feature type="transmembrane region" description="Helical" evidence="1">
    <location>
        <begin position="489"/>
        <end position="512"/>
    </location>
</feature>
<feature type="transmembrane region" description="Helical" evidence="1">
    <location>
        <begin position="223"/>
        <end position="240"/>
    </location>
</feature>
<evidence type="ECO:0000313" key="3">
    <source>
        <dbReference type="Proteomes" id="UP000593601"/>
    </source>
</evidence>
<dbReference type="RefSeq" id="WP_193735516.1">
    <property type="nucleotide sequence ID" value="NZ_CP063304.1"/>
</dbReference>
<dbReference type="KEGG" id="bliq:INP51_14655"/>
<dbReference type="Proteomes" id="UP000593601">
    <property type="component" value="Chromosome"/>
</dbReference>
<keyword evidence="1" id="KW-1133">Transmembrane helix</keyword>
<evidence type="ECO:0000313" key="2">
    <source>
        <dbReference type="EMBL" id="QOV19169.1"/>
    </source>
</evidence>
<dbReference type="EMBL" id="CP063304">
    <property type="protein sequence ID" value="QOV19169.1"/>
    <property type="molecule type" value="Genomic_DNA"/>
</dbReference>
<dbReference type="AlphaFoldDB" id="A0A7M2RFX9"/>
<name>A0A7M2RFX9_9FIRM</name>
<sequence length="523" mass="59834">MNKTLKISFSLKNTYRVNTILYSLKQIPLLKKVLPESLYKVKAFKILANIFSFCWEIISVFLGKFIYLAFMICEAGLLYSGSPKRQTFLHLLLLLTIMGDYLNTSVFNPSKDKYYAMILMRMNAKEYTLVNYLYSTLKVIIGFLPFTLWFGVKWGLPVWLCILLPFSIAGSKLAFTSVKLQNYEKGKTVYSENSIGNFTWLFTGILLGITYGLPALGITLPELLSAGILLIFIPAGLIGLKKVLSFGSYREVNQQLLFQTMNQMDAVANMTKEMSQKNISADLSINSSREGFEYLNDLFIKRHQKILWKSTKRIAIVCTCLISAVILALHLKPAAKKETNELILTWLPYFVWIMYCINRGTDFTKALFMNCDHSLLTYSFYKQPGYILKLFQIRLREIIKINVYPAFIIGIGLVLILCFSGGTKNPVNYLVILISILCMSIFFSIHHLTIYYLLQPFNSGTEVKSGTYRIVTSLTYILSFFMMKLHMSTLIFGIMTIVFCIIYSIAACILVYKLAPKTFRLRT</sequence>
<feature type="transmembrane region" description="Helical" evidence="1">
    <location>
        <begin position="88"/>
        <end position="108"/>
    </location>
</feature>
<keyword evidence="1" id="KW-0472">Membrane</keyword>
<feature type="transmembrane region" description="Helical" evidence="1">
    <location>
        <begin position="314"/>
        <end position="331"/>
    </location>
</feature>
<feature type="transmembrane region" description="Helical" evidence="1">
    <location>
        <begin position="156"/>
        <end position="175"/>
    </location>
</feature>
<proteinExistence type="predicted"/>
<gene>
    <name evidence="2" type="ORF">INP51_14655</name>
</gene>
<keyword evidence="3" id="KW-1185">Reference proteome</keyword>
<feature type="transmembrane region" description="Helical" evidence="1">
    <location>
        <begin position="195"/>
        <end position="217"/>
    </location>
</feature>
<evidence type="ECO:0000256" key="1">
    <source>
        <dbReference type="SAM" id="Phobius"/>
    </source>
</evidence>
<organism evidence="2 3">
    <name type="scientific">Blautia liquoris</name>
    <dbReference type="NCBI Taxonomy" id="2779518"/>
    <lineage>
        <taxon>Bacteria</taxon>
        <taxon>Bacillati</taxon>
        <taxon>Bacillota</taxon>
        <taxon>Clostridia</taxon>
        <taxon>Lachnospirales</taxon>
        <taxon>Lachnospiraceae</taxon>
        <taxon>Blautia</taxon>
    </lineage>
</organism>
<accession>A0A7M2RFX9</accession>
<protein>
    <submittedName>
        <fullName evidence="2">Uncharacterized protein</fullName>
    </submittedName>
</protein>
<feature type="transmembrane region" description="Helical" evidence="1">
    <location>
        <begin position="403"/>
        <end position="423"/>
    </location>
</feature>
<feature type="transmembrane region" description="Helical" evidence="1">
    <location>
        <begin position="46"/>
        <end position="68"/>
    </location>
</feature>
<reference evidence="2 3" key="1">
    <citation type="submission" date="2020-10" db="EMBL/GenBank/DDBJ databases">
        <title>Blautia liquoris sp.nov., isolated from the mud in a fermentation cellar used for the production of Chinese strong-flavoured liquor.</title>
        <authorList>
            <person name="Lu L."/>
        </authorList>
    </citation>
    <scope>NUCLEOTIDE SEQUENCE [LARGE SCALE GENOMIC DNA]</scope>
    <source>
        <strain evidence="2 3">LZLJ-3</strain>
    </source>
</reference>